<evidence type="ECO:0000313" key="4">
    <source>
        <dbReference type="Proteomes" id="UP001530400"/>
    </source>
</evidence>
<sequence length="230" mass="24910">MRSVDTCTAFVFLCLCIEYTHAFSLTQVTNKQHCLVRLKSATSHTVELKAKVSRVSVCTGELCQCQGEEYEFTGGAADAALQKLQSLDLSFPIDDVGCMGVCGMGTMIAIDYEGGGSIMTDGLEGALRELGVQTESLDVKSEHEPVIVGEVIVDESEVNNEATAPALEVIASSESQEVAVRNPTNKPKELVDVRDRMREEAAREEEQGNPWLNMASYLAKKAIDKVAGNE</sequence>
<evidence type="ECO:0000313" key="3">
    <source>
        <dbReference type="EMBL" id="KAL3798100.1"/>
    </source>
</evidence>
<reference evidence="3 4" key="1">
    <citation type="submission" date="2024-10" db="EMBL/GenBank/DDBJ databases">
        <title>Updated reference genomes for cyclostephanoid diatoms.</title>
        <authorList>
            <person name="Roberts W.R."/>
            <person name="Alverson A.J."/>
        </authorList>
    </citation>
    <scope>NUCLEOTIDE SEQUENCE [LARGE SCALE GENOMIC DNA]</scope>
    <source>
        <strain evidence="3 4">AJA010-31</strain>
    </source>
</reference>
<comment type="caution">
    <text evidence="3">The sequence shown here is derived from an EMBL/GenBank/DDBJ whole genome shotgun (WGS) entry which is preliminary data.</text>
</comment>
<gene>
    <name evidence="3" type="ORF">ACHAWO_010844</name>
</gene>
<protein>
    <submittedName>
        <fullName evidence="3">Uncharacterized protein</fullName>
    </submittedName>
</protein>
<proteinExistence type="predicted"/>
<feature type="chain" id="PRO_5044777770" evidence="2">
    <location>
        <begin position="23"/>
        <end position="230"/>
    </location>
</feature>
<keyword evidence="2" id="KW-0732">Signal</keyword>
<dbReference type="EMBL" id="JALLPJ020000230">
    <property type="protein sequence ID" value="KAL3798100.1"/>
    <property type="molecule type" value="Genomic_DNA"/>
</dbReference>
<name>A0ABD3QD79_9STRA</name>
<evidence type="ECO:0000256" key="1">
    <source>
        <dbReference type="SAM" id="MobiDB-lite"/>
    </source>
</evidence>
<feature type="signal peptide" evidence="2">
    <location>
        <begin position="1"/>
        <end position="22"/>
    </location>
</feature>
<feature type="compositionally biased region" description="Basic and acidic residues" evidence="1">
    <location>
        <begin position="186"/>
        <end position="206"/>
    </location>
</feature>
<dbReference type="AlphaFoldDB" id="A0ABD3QD79"/>
<dbReference type="CDD" id="cd02980">
    <property type="entry name" value="TRX_Fd_family"/>
    <property type="match status" value="1"/>
</dbReference>
<evidence type="ECO:0000256" key="2">
    <source>
        <dbReference type="SAM" id="SignalP"/>
    </source>
</evidence>
<keyword evidence="4" id="KW-1185">Reference proteome</keyword>
<accession>A0ABD3QD79</accession>
<dbReference type="Proteomes" id="UP001530400">
    <property type="component" value="Unassembled WGS sequence"/>
</dbReference>
<feature type="region of interest" description="Disordered" evidence="1">
    <location>
        <begin position="178"/>
        <end position="210"/>
    </location>
</feature>
<organism evidence="3 4">
    <name type="scientific">Cyclotella atomus</name>
    <dbReference type="NCBI Taxonomy" id="382360"/>
    <lineage>
        <taxon>Eukaryota</taxon>
        <taxon>Sar</taxon>
        <taxon>Stramenopiles</taxon>
        <taxon>Ochrophyta</taxon>
        <taxon>Bacillariophyta</taxon>
        <taxon>Coscinodiscophyceae</taxon>
        <taxon>Thalassiosirophycidae</taxon>
        <taxon>Stephanodiscales</taxon>
        <taxon>Stephanodiscaceae</taxon>
        <taxon>Cyclotella</taxon>
    </lineage>
</organism>